<evidence type="ECO:0000313" key="1">
    <source>
        <dbReference type="EMBL" id="KAK3755350.1"/>
    </source>
</evidence>
<gene>
    <name evidence="1" type="ORF">RRG08_026080</name>
</gene>
<reference evidence="1" key="1">
    <citation type="journal article" date="2023" name="G3 (Bethesda)">
        <title>A reference genome for the long-term kleptoplast-retaining sea slug Elysia crispata morphotype clarki.</title>
        <authorList>
            <person name="Eastman K.E."/>
            <person name="Pendleton A.L."/>
            <person name="Shaikh M.A."/>
            <person name="Suttiyut T."/>
            <person name="Ogas R."/>
            <person name="Tomko P."/>
            <person name="Gavelis G."/>
            <person name="Widhalm J.R."/>
            <person name="Wisecaver J.H."/>
        </authorList>
    </citation>
    <scope>NUCLEOTIDE SEQUENCE</scope>
    <source>
        <strain evidence="1">ECLA1</strain>
    </source>
</reference>
<name>A0AAE0YRH3_9GAST</name>
<keyword evidence="2" id="KW-1185">Reference proteome</keyword>
<organism evidence="1 2">
    <name type="scientific">Elysia crispata</name>
    <name type="common">lettuce slug</name>
    <dbReference type="NCBI Taxonomy" id="231223"/>
    <lineage>
        <taxon>Eukaryota</taxon>
        <taxon>Metazoa</taxon>
        <taxon>Spiralia</taxon>
        <taxon>Lophotrochozoa</taxon>
        <taxon>Mollusca</taxon>
        <taxon>Gastropoda</taxon>
        <taxon>Heterobranchia</taxon>
        <taxon>Euthyneura</taxon>
        <taxon>Panpulmonata</taxon>
        <taxon>Sacoglossa</taxon>
        <taxon>Placobranchoidea</taxon>
        <taxon>Plakobranchidae</taxon>
        <taxon>Elysia</taxon>
    </lineage>
</organism>
<accession>A0AAE0YRH3</accession>
<protein>
    <submittedName>
        <fullName evidence="1">Uncharacterized protein</fullName>
    </submittedName>
</protein>
<sequence>MPQSYTTTIASRQEFVALRSNKERVEVTDRAWVSPDCFSSWNQLTLCTLAWSSGAQTSNEQKPKPGADYAPWLSCWVVFGSRFEAQDNNNGSGYEN</sequence>
<dbReference type="Proteomes" id="UP001283361">
    <property type="component" value="Unassembled WGS sequence"/>
</dbReference>
<dbReference type="AlphaFoldDB" id="A0AAE0YRH3"/>
<comment type="caution">
    <text evidence="1">The sequence shown here is derived from an EMBL/GenBank/DDBJ whole genome shotgun (WGS) entry which is preliminary data.</text>
</comment>
<proteinExistence type="predicted"/>
<dbReference type="EMBL" id="JAWDGP010005602">
    <property type="protein sequence ID" value="KAK3755350.1"/>
    <property type="molecule type" value="Genomic_DNA"/>
</dbReference>
<evidence type="ECO:0000313" key="2">
    <source>
        <dbReference type="Proteomes" id="UP001283361"/>
    </source>
</evidence>